<name>A0ABC9TJM4_ENTFL</name>
<evidence type="ECO:0000313" key="2">
    <source>
        <dbReference type="EMBL" id="EPI09172.1"/>
    </source>
</evidence>
<proteinExistence type="predicted"/>
<sequence length="83" mass="8590">MVKVTSNQGAAQAAVSGISNVSVSGGQKCMLGKSNISSIKKGSEIGNKMLNDLTKFVSSVNTQANKFPKLAAVIAARDSQTKF</sequence>
<dbReference type="RefSeq" id="WP_016627261.1">
    <property type="nucleotide sequence ID" value="NZ_KE351867.1"/>
</dbReference>
<dbReference type="EMBL" id="ATIR01000037">
    <property type="protein sequence ID" value="EPI09172.1"/>
    <property type="molecule type" value="Genomic_DNA"/>
</dbReference>
<organism evidence="2 3">
    <name type="scientific">Enterococcus faecalis RP2S-4</name>
    <dbReference type="NCBI Taxonomy" id="1244145"/>
    <lineage>
        <taxon>Bacteria</taxon>
        <taxon>Bacillati</taxon>
        <taxon>Bacillota</taxon>
        <taxon>Bacilli</taxon>
        <taxon>Lactobacillales</taxon>
        <taxon>Enterococcaceae</taxon>
        <taxon>Enterococcus</taxon>
    </lineage>
</organism>
<evidence type="ECO:0000313" key="3">
    <source>
        <dbReference type="Proteomes" id="UP000015750"/>
    </source>
</evidence>
<reference evidence="2 3" key="1">
    <citation type="submission" date="2013-06" db="EMBL/GenBank/DDBJ databases">
        <authorList>
            <person name="Weinstock G."/>
            <person name="Sodergren E."/>
            <person name="Lobos E.A."/>
            <person name="Fulton L."/>
            <person name="Fulton R."/>
            <person name="Courtney L."/>
            <person name="Fronick C."/>
            <person name="O'Laughlin M."/>
            <person name="Godfrey J."/>
            <person name="Wilson R.M."/>
            <person name="Miner T."/>
            <person name="Farmer C."/>
            <person name="Delehaunty K."/>
            <person name="Cordes M."/>
            <person name="Minx P."/>
            <person name="Tomlinson C."/>
            <person name="Chen J."/>
            <person name="Wollam A."/>
            <person name="Pepin K.H."/>
            <person name="Bhonagiri V."/>
            <person name="Zhang X."/>
            <person name="Warren W."/>
            <person name="Mitreva M."/>
            <person name="Mardis E.R."/>
            <person name="Wilson R.K."/>
        </authorList>
    </citation>
    <scope>NUCLEOTIDE SEQUENCE [LARGE SCALE GENOMIC DNA]</scope>
    <source>
        <strain evidence="2 3">RP2S-4</strain>
    </source>
</reference>
<gene>
    <name evidence="2" type="ORF">D358_01263</name>
</gene>
<dbReference type="AlphaFoldDB" id="A0ABC9TJM4"/>
<feature type="compositionally biased region" description="Polar residues" evidence="1">
    <location>
        <begin position="1"/>
        <end position="10"/>
    </location>
</feature>
<comment type="caution">
    <text evidence="2">The sequence shown here is derived from an EMBL/GenBank/DDBJ whole genome shotgun (WGS) entry which is preliminary data.</text>
</comment>
<accession>A0ABC9TJM4</accession>
<feature type="region of interest" description="Disordered" evidence="1">
    <location>
        <begin position="1"/>
        <end position="22"/>
    </location>
</feature>
<evidence type="ECO:0000256" key="1">
    <source>
        <dbReference type="SAM" id="MobiDB-lite"/>
    </source>
</evidence>
<dbReference type="Proteomes" id="UP000015750">
    <property type="component" value="Unassembled WGS sequence"/>
</dbReference>
<protein>
    <recommendedName>
        <fullName evidence="4">Type VII secretion effector</fullName>
    </recommendedName>
</protein>
<evidence type="ECO:0008006" key="4">
    <source>
        <dbReference type="Google" id="ProtNLM"/>
    </source>
</evidence>